<dbReference type="InterPro" id="IPR021330">
    <property type="entry name" value="DUF2939"/>
</dbReference>
<name>Q9A5C7_CAUVC</name>
<evidence type="ECO:0000313" key="2">
    <source>
        <dbReference type="EMBL" id="AAK24494.1"/>
    </source>
</evidence>
<dbReference type="Proteomes" id="UP000001816">
    <property type="component" value="Chromosome"/>
</dbReference>
<evidence type="ECO:0000313" key="3">
    <source>
        <dbReference type="Proteomes" id="UP000001816"/>
    </source>
</evidence>
<sequence>MSETPRRSASGAFFLAAPQAPLTRERSCEPGPDLIYPALTIRGRGMTLQKRIWDLIVLAIFVFATAFATAPWFAFRALKAAAQYEDVQAIGELVDFPSVRRSLTAQLVVDAPAAKPEAPSLWRDPMSVFKKAIEPIAPPEPKVDRYLTVAGVSALTRGYAPGKAPPASARDESLKGQIRDTLRGPYPGIAYWDPNRVRISVKRPDATRKVTIFTFERKALFTWKLVHIRLPGDERQG</sequence>
<dbReference type="BioCyc" id="CAULO:CC2523-MONOMER"/>
<evidence type="ECO:0000256" key="1">
    <source>
        <dbReference type="SAM" id="Phobius"/>
    </source>
</evidence>
<dbReference type="eggNOG" id="ENOG50338S3">
    <property type="taxonomic scope" value="Bacteria"/>
</dbReference>
<keyword evidence="3" id="KW-1185">Reference proteome</keyword>
<keyword evidence="1" id="KW-0812">Transmembrane</keyword>
<organism evidence="2 3">
    <name type="scientific">Caulobacter vibrioides (strain ATCC 19089 / CIP 103742 / CB 15)</name>
    <name type="common">Caulobacter crescentus</name>
    <dbReference type="NCBI Taxonomy" id="190650"/>
    <lineage>
        <taxon>Bacteria</taxon>
        <taxon>Pseudomonadati</taxon>
        <taxon>Pseudomonadota</taxon>
        <taxon>Alphaproteobacteria</taxon>
        <taxon>Caulobacterales</taxon>
        <taxon>Caulobacteraceae</taxon>
        <taxon>Caulobacter</taxon>
    </lineage>
</organism>
<accession>Q9A5C7</accession>
<dbReference type="EnsemblBacteria" id="AAK24494">
    <property type="protein sequence ID" value="AAK24494"/>
    <property type="gene ID" value="CC_2523"/>
</dbReference>
<dbReference type="PIR" id="B87562">
    <property type="entry name" value="B87562"/>
</dbReference>
<dbReference type="STRING" id="190650.CC_2523"/>
<evidence type="ECO:0008006" key="4">
    <source>
        <dbReference type="Google" id="ProtNLM"/>
    </source>
</evidence>
<dbReference type="Pfam" id="PF11159">
    <property type="entry name" value="DUF2939"/>
    <property type="match status" value="1"/>
</dbReference>
<dbReference type="EMBL" id="AE005673">
    <property type="protein sequence ID" value="AAK24494.1"/>
    <property type="molecule type" value="Genomic_DNA"/>
</dbReference>
<keyword evidence="1" id="KW-0472">Membrane</keyword>
<feature type="transmembrane region" description="Helical" evidence="1">
    <location>
        <begin position="52"/>
        <end position="75"/>
    </location>
</feature>
<keyword evidence="1" id="KW-1133">Transmembrane helix</keyword>
<dbReference type="PATRIC" id="fig|190650.5.peg.2539"/>
<dbReference type="AlphaFoldDB" id="Q9A5C7"/>
<dbReference type="KEGG" id="ccr:CC_2523"/>
<reference evidence="2 3" key="1">
    <citation type="journal article" date="2001" name="Proc. Natl. Acad. Sci. U.S.A.">
        <title>Complete genome sequence of Caulobacter crescentus.</title>
        <authorList>
            <person name="Nierman W.C."/>
            <person name="Feldblyum T.V."/>
            <person name="Laub M.T."/>
            <person name="Paulsen I.T."/>
            <person name="Nelson K.E."/>
            <person name="Eisen J.A."/>
            <person name="Heidelberg J.F."/>
            <person name="Alley M.R."/>
            <person name="Ohta N."/>
            <person name="Maddock J.R."/>
            <person name="Potocka I."/>
            <person name="Nelson W.C."/>
            <person name="Newton A."/>
            <person name="Stephens C."/>
            <person name="Phadke N.D."/>
            <person name="Ely B."/>
            <person name="DeBoy R.T."/>
            <person name="Dodson R.J."/>
            <person name="Durkin A.S."/>
            <person name="Gwinn M.L."/>
            <person name="Haft D.H."/>
            <person name="Kolonay J.F."/>
            <person name="Smit J."/>
            <person name="Craven M.B."/>
            <person name="Khouri H."/>
            <person name="Shetty J."/>
            <person name="Berry K."/>
            <person name="Utterback T."/>
            <person name="Tran K."/>
            <person name="Wolf A."/>
            <person name="Vamathevan J."/>
            <person name="Ermolaeva M."/>
            <person name="White O."/>
            <person name="Salzberg S.L."/>
            <person name="Venter J.C."/>
            <person name="Shapiro L."/>
            <person name="Fraser C.M."/>
        </authorList>
    </citation>
    <scope>NUCLEOTIDE SEQUENCE [LARGE SCALE GENOMIC DNA]</scope>
    <source>
        <strain evidence="3">ATCC 19089 / CB15</strain>
    </source>
</reference>
<protein>
    <recommendedName>
        <fullName evidence="4">DUF2939 domain-containing protein</fullName>
    </recommendedName>
</protein>
<dbReference type="HOGENOM" id="CLU_117518_0_0_5"/>
<proteinExistence type="predicted"/>
<gene>
    <name evidence="2" type="ordered locus">CC_2523</name>
</gene>